<evidence type="ECO:0000313" key="4">
    <source>
        <dbReference type="Proteomes" id="UP001217500"/>
    </source>
</evidence>
<gene>
    <name evidence="3" type="ORF">PH603_14660</name>
</gene>
<evidence type="ECO:0000256" key="1">
    <source>
        <dbReference type="ARBA" id="ARBA00022801"/>
    </source>
</evidence>
<name>A0AAE9XNK3_9PROT</name>
<protein>
    <submittedName>
        <fullName evidence="3">Alpha/beta fold hydrolase</fullName>
    </submittedName>
</protein>
<dbReference type="GO" id="GO:0016787">
    <property type="term" value="F:hydrolase activity"/>
    <property type="evidence" value="ECO:0007669"/>
    <property type="project" value="UniProtKB-KW"/>
</dbReference>
<evidence type="ECO:0000259" key="2">
    <source>
        <dbReference type="Pfam" id="PF00561"/>
    </source>
</evidence>
<dbReference type="PRINTS" id="PR00412">
    <property type="entry name" value="EPOXHYDRLASE"/>
</dbReference>
<dbReference type="PANTHER" id="PTHR46118:SF4">
    <property type="entry name" value="PROTEIN ABHD11"/>
    <property type="match status" value="1"/>
</dbReference>
<dbReference type="EMBL" id="CP116805">
    <property type="protein sequence ID" value="WCL53779.1"/>
    <property type="molecule type" value="Genomic_DNA"/>
</dbReference>
<organism evidence="3 4">
    <name type="scientific">Gimibacter soli</name>
    <dbReference type="NCBI Taxonomy" id="3024400"/>
    <lineage>
        <taxon>Bacteria</taxon>
        <taxon>Pseudomonadati</taxon>
        <taxon>Pseudomonadota</taxon>
        <taxon>Alphaproteobacteria</taxon>
        <taxon>Kordiimonadales</taxon>
        <taxon>Temperatibacteraceae</taxon>
        <taxon>Gimibacter</taxon>
    </lineage>
</organism>
<dbReference type="InterPro" id="IPR000639">
    <property type="entry name" value="Epox_hydrolase-like"/>
</dbReference>
<proteinExistence type="predicted"/>
<dbReference type="RefSeq" id="WP_289503372.1">
    <property type="nucleotide sequence ID" value="NZ_CP116805.1"/>
</dbReference>
<dbReference type="InterPro" id="IPR029058">
    <property type="entry name" value="AB_hydrolase_fold"/>
</dbReference>
<dbReference type="Pfam" id="PF00561">
    <property type="entry name" value="Abhydrolase_1"/>
    <property type="match status" value="1"/>
</dbReference>
<keyword evidence="4" id="KW-1185">Reference proteome</keyword>
<evidence type="ECO:0000313" key="3">
    <source>
        <dbReference type="EMBL" id="WCL53779.1"/>
    </source>
</evidence>
<accession>A0AAE9XNK3</accession>
<keyword evidence="1 3" id="KW-0378">Hydrolase</keyword>
<dbReference type="PRINTS" id="PR00111">
    <property type="entry name" value="ABHYDROLASE"/>
</dbReference>
<dbReference type="PANTHER" id="PTHR46118">
    <property type="entry name" value="PROTEIN ABHD11"/>
    <property type="match status" value="1"/>
</dbReference>
<dbReference type="Proteomes" id="UP001217500">
    <property type="component" value="Chromosome"/>
</dbReference>
<sequence length="255" mass="27676">MSELFTRVRGEGPVLLMMHGLFGSADNLGGIARILEEDFKVISVDMRGHGRSPHGGDISYPHMAADAARVLDAHGVDSAFVFGHSMGGKTAMQLALSYPERVSKLVVGDISPVAYPRHHERILEGMKAVAAAAPGSRAGAEELLAPYVDEPEVLSFLLTNWRRREGGDAWGWRLDLDGIVKDYQNLMAGNEGAPYAGPVLFLRGGDSDYIQPTHREAVLALFPAAEVRTITGTGHWLHAEKPDLVARTIRKFLLG</sequence>
<dbReference type="KEGG" id="gso:PH603_14660"/>
<dbReference type="SUPFAM" id="SSF53474">
    <property type="entry name" value="alpha/beta-Hydrolases"/>
    <property type="match status" value="1"/>
</dbReference>
<dbReference type="InterPro" id="IPR000073">
    <property type="entry name" value="AB_hydrolase_1"/>
</dbReference>
<dbReference type="AlphaFoldDB" id="A0AAE9XNK3"/>
<dbReference type="Gene3D" id="3.40.50.1820">
    <property type="entry name" value="alpha/beta hydrolase"/>
    <property type="match status" value="1"/>
</dbReference>
<feature type="domain" description="AB hydrolase-1" evidence="2">
    <location>
        <begin position="13"/>
        <end position="242"/>
    </location>
</feature>
<reference evidence="3" key="1">
    <citation type="submission" date="2023-01" db="EMBL/GenBank/DDBJ databases">
        <title>The genome sequence of Kordiimonadaceae bacterium 6D33.</title>
        <authorList>
            <person name="Liu Y."/>
        </authorList>
    </citation>
    <scope>NUCLEOTIDE SEQUENCE</scope>
    <source>
        <strain evidence="3">6D33</strain>
    </source>
</reference>